<accession>A0A9D4TEJ1</accession>
<proteinExistence type="predicted"/>
<reference evidence="2" key="2">
    <citation type="submission" date="2020-11" db="EMBL/GenBank/DDBJ databases">
        <authorList>
            <person name="Cecchin M."/>
            <person name="Marcolungo L."/>
            <person name="Rossato M."/>
            <person name="Girolomoni L."/>
            <person name="Cosentino E."/>
            <person name="Cuine S."/>
            <person name="Li-Beisson Y."/>
            <person name="Delledonne M."/>
            <person name="Ballottari M."/>
        </authorList>
    </citation>
    <scope>NUCLEOTIDE SEQUENCE</scope>
    <source>
        <strain evidence="2">211/11P</strain>
        <tissue evidence="2">Whole cell</tissue>
    </source>
</reference>
<keyword evidence="3" id="KW-1185">Reference proteome</keyword>
<dbReference type="EMBL" id="SIDB01000026">
    <property type="protein sequence ID" value="KAI3423305.1"/>
    <property type="molecule type" value="Genomic_DNA"/>
</dbReference>
<comment type="caution">
    <text evidence="2">The sequence shown here is derived from an EMBL/GenBank/DDBJ whole genome shotgun (WGS) entry which is preliminary data.</text>
</comment>
<dbReference type="Proteomes" id="UP001055712">
    <property type="component" value="Unassembled WGS sequence"/>
</dbReference>
<reference evidence="2" key="1">
    <citation type="journal article" date="2019" name="Plant J.">
        <title>Chlorella vulgaris genome assembly and annotation reveals the molecular basis for metabolic acclimation to high light conditions.</title>
        <authorList>
            <person name="Cecchin M."/>
            <person name="Marcolungo L."/>
            <person name="Rossato M."/>
            <person name="Girolomoni L."/>
            <person name="Cosentino E."/>
            <person name="Cuine S."/>
            <person name="Li-Beisson Y."/>
            <person name="Delledonne M."/>
            <person name="Ballottari M."/>
        </authorList>
    </citation>
    <scope>NUCLEOTIDE SEQUENCE</scope>
    <source>
        <strain evidence="2">211/11P</strain>
    </source>
</reference>
<feature type="region of interest" description="Disordered" evidence="1">
    <location>
        <begin position="96"/>
        <end position="151"/>
    </location>
</feature>
<gene>
    <name evidence="2" type="ORF">D9Q98_010674</name>
</gene>
<sequence length="234" mass="25446">MGSSPSCLNGIAEELRLQQLHVLLRQAHLKMNNLLVDANAQGLNSPACAQFLAWTDYWRRLQEEEDALLHRLDALNQQPRPAVLPPFPHATLAPDVQAAVASSKNSSRKAPLAREAEECNQARSRSHSRHTSTSPVSHRSLKGSPGASNIGSEEFAENALQPGACATGSQDDKEPLLPVVRALGSEVMGRENVQDLLLAGPSTSGVRKRFHPRTLRAGWRVILPHDTCPLRATS</sequence>
<name>A0A9D4TEJ1_CHLVU</name>
<evidence type="ECO:0000313" key="3">
    <source>
        <dbReference type="Proteomes" id="UP001055712"/>
    </source>
</evidence>
<organism evidence="2 3">
    <name type="scientific">Chlorella vulgaris</name>
    <name type="common">Green alga</name>
    <dbReference type="NCBI Taxonomy" id="3077"/>
    <lineage>
        <taxon>Eukaryota</taxon>
        <taxon>Viridiplantae</taxon>
        <taxon>Chlorophyta</taxon>
        <taxon>core chlorophytes</taxon>
        <taxon>Trebouxiophyceae</taxon>
        <taxon>Chlorellales</taxon>
        <taxon>Chlorellaceae</taxon>
        <taxon>Chlorella clade</taxon>
        <taxon>Chlorella</taxon>
    </lineage>
</organism>
<protein>
    <submittedName>
        <fullName evidence="2">Uncharacterized protein</fullName>
    </submittedName>
</protein>
<evidence type="ECO:0000256" key="1">
    <source>
        <dbReference type="SAM" id="MobiDB-lite"/>
    </source>
</evidence>
<dbReference type="AlphaFoldDB" id="A0A9D4TEJ1"/>
<evidence type="ECO:0000313" key="2">
    <source>
        <dbReference type="EMBL" id="KAI3423305.1"/>
    </source>
</evidence>